<gene>
    <name evidence="3" type="ORF">L2724_08270</name>
</gene>
<dbReference type="AlphaFoldDB" id="A0AAW5WV02"/>
<reference evidence="3" key="1">
    <citation type="submission" date="2022-01" db="EMBL/GenBank/DDBJ databases">
        <title>VMRC isolate genome collection.</title>
        <authorList>
            <person name="France M."/>
            <person name="Rutt L."/>
            <person name="Humphrys M."/>
            <person name="Ravel J."/>
        </authorList>
    </citation>
    <scope>NUCLEOTIDE SEQUENCE</scope>
    <source>
        <strain evidence="3">C0048A1</strain>
    </source>
</reference>
<evidence type="ECO:0000313" key="3">
    <source>
        <dbReference type="EMBL" id="MCZ3668262.1"/>
    </source>
</evidence>
<feature type="region of interest" description="Disordered" evidence="1">
    <location>
        <begin position="29"/>
        <end position="117"/>
    </location>
</feature>
<proteinExistence type="predicted"/>
<keyword evidence="2" id="KW-0732">Signal</keyword>
<accession>A0AAW5WV02</accession>
<feature type="compositionally biased region" description="Polar residues" evidence="1">
    <location>
        <begin position="63"/>
        <end position="117"/>
    </location>
</feature>
<name>A0AAW5WV02_9LACO</name>
<dbReference type="Proteomes" id="UP001212401">
    <property type="component" value="Unassembled WGS sequence"/>
</dbReference>
<dbReference type="RefSeq" id="WP_269296195.1">
    <property type="nucleotide sequence ID" value="NZ_JAKHPH010000029.1"/>
</dbReference>
<dbReference type="PROSITE" id="PS51257">
    <property type="entry name" value="PROKAR_LIPOPROTEIN"/>
    <property type="match status" value="1"/>
</dbReference>
<sequence length="189" mass="20402">MTSKKILSSFAVIALALGLAGCTTINNTTSTNKKPEQAASSKVVNNSHKKSSSQLKISESSSNVANSQVTEPNTQSRSTKAFSAASTKQSSSFNTNTPQKTNNTSTQKVATTNNTSNESTVLNNFLKANNMQPTSTDNYVVTDLGANNYQVEIRTNNNDNSVSHLNGLYKYNSQTNQTQQFNSVTGEWK</sequence>
<organism evidence="3 4">
    <name type="scientific">Limosilactobacillus vaginalis</name>
    <dbReference type="NCBI Taxonomy" id="1633"/>
    <lineage>
        <taxon>Bacteria</taxon>
        <taxon>Bacillati</taxon>
        <taxon>Bacillota</taxon>
        <taxon>Bacilli</taxon>
        <taxon>Lactobacillales</taxon>
        <taxon>Lactobacillaceae</taxon>
        <taxon>Limosilactobacillus</taxon>
    </lineage>
</organism>
<evidence type="ECO:0000313" key="4">
    <source>
        <dbReference type="Proteomes" id="UP001212401"/>
    </source>
</evidence>
<feature type="compositionally biased region" description="Low complexity" evidence="1">
    <location>
        <begin position="40"/>
        <end position="62"/>
    </location>
</feature>
<feature type="signal peptide" evidence="2">
    <location>
        <begin position="1"/>
        <end position="20"/>
    </location>
</feature>
<evidence type="ECO:0000256" key="2">
    <source>
        <dbReference type="SAM" id="SignalP"/>
    </source>
</evidence>
<evidence type="ECO:0008006" key="5">
    <source>
        <dbReference type="Google" id="ProtNLM"/>
    </source>
</evidence>
<feature type="chain" id="PRO_5043408969" description="Lipoprotein" evidence="2">
    <location>
        <begin position="21"/>
        <end position="189"/>
    </location>
</feature>
<evidence type="ECO:0000256" key="1">
    <source>
        <dbReference type="SAM" id="MobiDB-lite"/>
    </source>
</evidence>
<comment type="caution">
    <text evidence="3">The sequence shown here is derived from an EMBL/GenBank/DDBJ whole genome shotgun (WGS) entry which is preliminary data.</text>
</comment>
<dbReference type="EMBL" id="JAKHPH010000029">
    <property type="protein sequence ID" value="MCZ3668262.1"/>
    <property type="molecule type" value="Genomic_DNA"/>
</dbReference>
<protein>
    <recommendedName>
        <fullName evidence="5">Lipoprotein</fullName>
    </recommendedName>
</protein>